<dbReference type="EMBL" id="JBHLUH010000047">
    <property type="protein sequence ID" value="MFC0530552.1"/>
    <property type="molecule type" value="Genomic_DNA"/>
</dbReference>
<evidence type="ECO:0000256" key="7">
    <source>
        <dbReference type="RuleBase" id="RU363032"/>
    </source>
</evidence>
<dbReference type="PROSITE" id="PS50928">
    <property type="entry name" value="ABC_TM1"/>
    <property type="match status" value="1"/>
</dbReference>
<keyword evidence="4 7" id="KW-0812">Transmembrane</keyword>
<feature type="transmembrane region" description="Helical" evidence="7">
    <location>
        <begin position="15"/>
        <end position="35"/>
    </location>
</feature>
<keyword evidence="6 7" id="KW-0472">Membrane</keyword>
<feature type="transmembrane region" description="Helical" evidence="7">
    <location>
        <begin position="173"/>
        <end position="191"/>
    </location>
</feature>
<keyword evidence="10" id="KW-1185">Reference proteome</keyword>
<evidence type="ECO:0000256" key="2">
    <source>
        <dbReference type="ARBA" id="ARBA00022448"/>
    </source>
</evidence>
<evidence type="ECO:0000256" key="5">
    <source>
        <dbReference type="ARBA" id="ARBA00022989"/>
    </source>
</evidence>
<comment type="caution">
    <text evidence="9">The sequence shown here is derived from an EMBL/GenBank/DDBJ whole genome shotgun (WGS) entry which is preliminary data.</text>
</comment>
<proteinExistence type="inferred from homology"/>
<gene>
    <name evidence="9" type="ORF">ACFFIA_23090</name>
</gene>
<dbReference type="PANTHER" id="PTHR30151:SF20">
    <property type="entry name" value="ABC TRANSPORTER PERMEASE PROTEIN HI_0355-RELATED"/>
    <property type="match status" value="1"/>
</dbReference>
<dbReference type="RefSeq" id="WP_377253710.1">
    <property type="nucleotide sequence ID" value="NZ_JBHLUH010000047.1"/>
</dbReference>
<evidence type="ECO:0000313" key="9">
    <source>
        <dbReference type="EMBL" id="MFC0530552.1"/>
    </source>
</evidence>
<evidence type="ECO:0000313" key="10">
    <source>
        <dbReference type="Proteomes" id="UP001589867"/>
    </source>
</evidence>
<evidence type="ECO:0000256" key="1">
    <source>
        <dbReference type="ARBA" id="ARBA00004651"/>
    </source>
</evidence>
<feature type="transmembrane region" description="Helical" evidence="7">
    <location>
        <begin position="232"/>
        <end position="253"/>
    </location>
</feature>
<dbReference type="PANTHER" id="PTHR30151">
    <property type="entry name" value="ALKANE SULFONATE ABC TRANSPORTER-RELATED, MEMBRANE SUBUNIT"/>
    <property type="match status" value="1"/>
</dbReference>
<evidence type="ECO:0000256" key="6">
    <source>
        <dbReference type="ARBA" id="ARBA00023136"/>
    </source>
</evidence>
<dbReference type="SUPFAM" id="SSF161098">
    <property type="entry name" value="MetI-like"/>
    <property type="match status" value="1"/>
</dbReference>
<dbReference type="InterPro" id="IPR035906">
    <property type="entry name" value="MetI-like_sf"/>
</dbReference>
<dbReference type="Proteomes" id="UP001589867">
    <property type="component" value="Unassembled WGS sequence"/>
</dbReference>
<protein>
    <submittedName>
        <fullName evidence="9">ABC transporter permease</fullName>
    </submittedName>
</protein>
<reference evidence="9 10" key="1">
    <citation type="submission" date="2024-09" db="EMBL/GenBank/DDBJ databases">
        <authorList>
            <person name="Sun Q."/>
            <person name="Mori K."/>
        </authorList>
    </citation>
    <scope>NUCLEOTIDE SEQUENCE [LARGE SCALE GENOMIC DNA]</scope>
    <source>
        <strain evidence="9 10">TBRC 3947</strain>
    </source>
</reference>
<keyword evidence="3" id="KW-1003">Cell membrane</keyword>
<feature type="transmembrane region" description="Helical" evidence="7">
    <location>
        <begin position="134"/>
        <end position="153"/>
    </location>
</feature>
<evidence type="ECO:0000256" key="3">
    <source>
        <dbReference type="ARBA" id="ARBA00022475"/>
    </source>
</evidence>
<dbReference type="Gene3D" id="1.10.3720.10">
    <property type="entry name" value="MetI-like"/>
    <property type="match status" value="1"/>
</dbReference>
<evidence type="ECO:0000256" key="4">
    <source>
        <dbReference type="ARBA" id="ARBA00022692"/>
    </source>
</evidence>
<dbReference type="Pfam" id="PF00528">
    <property type="entry name" value="BPD_transp_1"/>
    <property type="match status" value="1"/>
</dbReference>
<feature type="domain" description="ABC transmembrane type-1" evidence="8">
    <location>
        <begin position="68"/>
        <end position="253"/>
    </location>
</feature>
<organism evidence="9 10">
    <name type="scientific">Phytohabitans kaempferiae</name>
    <dbReference type="NCBI Taxonomy" id="1620943"/>
    <lineage>
        <taxon>Bacteria</taxon>
        <taxon>Bacillati</taxon>
        <taxon>Actinomycetota</taxon>
        <taxon>Actinomycetes</taxon>
        <taxon>Micromonosporales</taxon>
        <taxon>Micromonosporaceae</taxon>
    </lineage>
</organism>
<keyword evidence="2 7" id="KW-0813">Transport</keyword>
<evidence type="ECO:0000259" key="8">
    <source>
        <dbReference type="PROSITE" id="PS50928"/>
    </source>
</evidence>
<feature type="transmembrane region" description="Helical" evidence="7">
    <location>
        <begin position="75"/>
        <end position="96"/>
    </location>
</feature>
<name>A0ABV6M7V0_9ACTN</name>
<keyword evidence="5 7" id="KW-1133">Transmembrane helix</keyword>
<dbReference type="InterPro" id="IPR000515">
    <property type="entry name" value="MetI-like"/>
</dbReference>
<accession>A0ABV6M7V0</accession>
<comment type="subcellular location">
    <subcellularLocation>
        <location evidence="1 7">Cell membrane</location>
        <topology evidence="1 7">Multi-pass membrane protein</topology>
    </subcellularLocation>
</comment>
<comment type="similarity">
    <text evidence="7">Belongs to the binding-protein-dependent transport system permease family.</text>
</comment>
<sequence length="267" mass="28423">MSTSDRTPVDAPGRLRIILIRVGLVAGLLLLWQALPGNIVPVDLVGRPSQVLVDIWDLFATGTIFPDLWATTYEMLLGSVIALPAGVVVAALTVALPPLAWLLRPILAVLYAIPKVVLLSVFVLVLGIGSQSKIGLVVSFVAFVYYLYTVRGLRDVDEDRAVALRRFGAGPLFIARALTLPTAVPHLLAAFRTAIPLAYSVAIFAELNITSERGLGSLIGRAAGNLDPSRTIAVIAIVAAIGFGIDIVLVRLLRRYSASVGLQTVTL</sequence>
<feature type="transmembrane region" description="Helical" evidence="7">
    <location>
        <begin position="108"/>
        <end position="128"/>
    </location>
</feature>